<feature type="region of interest" description="Disordered" evidence="1">
    <location>
        <begin position="151"/>
        <end position="188"/>
    </location>
</feature>
<comment type="caution">
    <text evidence="2">The sequence shown here is derived from an EMBL/GenBank/DDBJ whole genome shotgun (WGS) entry which is preliminary data.</text>
</comment>
<gene>
    <name evidence="2" type="ORF">J437_LFUL012984</name>
</gene>
<keyword evidence="3" id="KW-1185">Reference proteome</keyword>
<evidence type="ECO:0000256" key="1">
    <source>
        <dbReference type="SAM" id="MobiDB-lite"/>
    </source>
</evidence>
<protein>
    <submittedName>
        <fullName evidence="2">Uncharacterized protein</fullName>
    </submittedName>
</protein>
<feature type="compositionally biased region" description="Basic and acidic residues" evidence="1">
    <location>
        <begin position="94"/>
        <end position="106"/>
    </location>
</feature>
<feature type="compositionally biased region" description="Basic and acidic residues" evidence="1">
    <location>
        <begin position="15"/>
        <end position="24"/>
    </location>
</feature>
<sequence length="210" mass="22897">MEEMPSPIFQANTVDDNHGYHSDRSSPVGSITDGVRGNRTFSQGSSLAGADSLHSSPMTSPHGSSQALHQIPTRNGWQHRDPQGHTMKANSRSHSRDNIHYNHSEDPASNNAREMKPVSEVSTEKLNANSDSCKVPMAMASQLRPQVDQGVSMLRSGPGRGGIRPPGISSGIPRPQSRLQSRIPAPMQRIPVSRLVQKKPTKSDWMDGCY</sequence>
<feature type="compositionally biased region" description="Low complexity" evidence="1">
    <location>
        <begin position="165"/>
        <end position="175"/>
    </location>
</feature>
<reference evidence="2" key="1">
    <citation type="submission" date="2013-04" db="EMBL/GenBank/DDBJ databases">
        <authorList>
            <person name="Qu J."/>
            <person name="Murali S.C."/>
            <person name="Bandaranaike D."/>
            <person name="Bellair M."/>
            <person name="Blankenburg K."/>
            <person name="Chao H."/>
            <person name="Dinh H."/>
            <person name="Doddapaneni H."/>
            <person name="Downs B."/>
            <person name="Dugan-Rocha S."/>
            <person name="Elkadiri S."/>
            <person name="Gnanaolivu R.D."/>
            <person name="Hernandez B."/>
            <person name="Javaid M."/>
            <person name="Jayaseelan J.C."/>
            <person name="Lee S."/>
            <person name="Li M."/>
            <person name="Ming W."/>
            <person name="Munidasa M."/>
            <person name="Muniz J."/>
            <person name="Nguyen L."/>
            <person name="Ongeri F."/>
            <person name="Osuji N."/>
            <person name="Pu L.-L."/>
            <person name="Puazo M."/>
            <person name="Qu C."/>
            <person name="Quiroz J."/>
            <person name="Raj R."/>
            <person name="Weissenberger G."/>
            <person name="Xin Y."/>
            <person name="Zou X."/>
            <person name="Han Y."/>
            <person name="Richards S."/>
            <person name="Worley K."/>
            <person name="Muzny D."/>
            <person name="Gibbs R."/>
        </authorList>
    </citation>
    <scope>NUCLEOTIDE SEQUENCE</scope>
    <source>
        <strain evidence="2">Sampled in the wild</strain>
    </source>
</reference>
<accession>A0A8K0KE22</accession>
<name>A0A8K0KE22_LADFU</name>
<evidence type="ECO:0000313" key="2">
    <source>
        <dbReference type="EMBL" id="KAG8232628.1"/>
    </source>
</evidence>
<dbReference type="AlphaFoldDB" id="A0A8K0KE22"/>
<feature type="region of interest" description="Disordered" evidence="1">
    <location>
        <begin position="1"/>
        <end position="127"/>
    </location>
</feature>
<organism evidence="2 3">
    <name type="scientific">Ladona fulva</name>
    <name type="common">Scarce chaser dragonfly</name>
    <name type="synonym">Libellula fulva</name>
    <dbReference type="NCBI Taxonomy" id="123851"/>
    <lineage>
        <taxon>Eukaryota</taxon>
        <taxon>Metazoa</taxon>
        <taxon>Ecdysozoa</taxon>
        <taxon>Arthropoda</taxon>
        <taxon>Hexapoda</taxon>
        <taxon>Insecta</taxon>
        <taxon>Pterygota</taxon>
        <taxon>Palaeoptera</taxon>
        <taxon>Odonata</taxon>
        <taxon>Epiprocta</taxon>
        <taxon>Anisoptera</taxon>
        <taxon>Libelluloidea</taxon>
        <taxon>Libellulidae</taxon>
        <taxon>Ladona</taxon>
    </lineage>
</organism>
<dbReference type="Proteomes" id="UP000792457">
    <property type="component" value="Unassembled WGS sequence"/>
</dbReference>
<reference evidence="2" key="2">
    <citation type="submission" date="2017-10" db="EMBL/GenBank/DDBJ databases">
        <title>Ladona fulva Genome sequencing and assembly.</title>
        <authorList>
            <person name="Murali S."/>
            <person name="Richards S."/>
            <person name="Bandaranaike D."/>
            <person name="Bellair M."/>
            <person name="Blankenburg K."/>
            <person name="Chao H."/>
            <person name="Dinh H."/>
            <person name="Doddapaneni H."/>
            <person name="Dugan-Rocha S."/>
            <person name="Elkadiri S."/>
            <person name="Gnanaolivu R."/>
            <person name="Hernandez B."/>
            <person name="Skinner E."/>
            <person name="Javaid M."/>
            <person name="Lee S."/>
            <person name="Li M."/>
            <person name="Ming W."/>
            <person name="Munidasa M."/>
            <person name="Muniz J."/>
            <person name="Nguyen L."/>
            <person name="Hughes D."/>
            <person name="Osuji N."/>
            <person name="Pu L.-L."/>
            <person name="Puazo M."/>
            <person name="Qu C."/>
            <person name="Quiroz J."/>
            <person name="Raj R."/>
            <person name="Weissenberger G."/>
            <person name="Xin Y."/>
            <person name="Zou X."/>
            <person name="Han Y."/>
            <person name="Worley K."/>
            <person name="Muzny D."/>
            <person name="Gibbs R."/>
        </authorList>
    </citation>
    <scope>NUCLEOTIDE SEQUENCE</scope>
    <source>
        <strain evidence="2">Sampled in the wild</strain>
    </source>
</reference>
<dbReference type="EMBL" id="KZ308635">
    <property type="protein sequence ID" value="KAG8232628.1"/>
    <property type="molecule type" value="Genomic_DNA"/>
</dbReference>
<evidence type="ECO:0000313" key="3">
    <source>
        <dbReference type="Proteomes" id="UP000792457"/>
    </source>
</evidence>
<proteinExistence type="predicted"/>
<feature type="compositionally biased region" description="Polar residues" evidence="1">
    <location>
        <begin position="53"/>
        <end position="76"/>
    </location>
</feature>